<accession>A0A163KCA1</accession>
<dbReference type="GO" id="GO:0022857">
    <property type="term" value="F:transmembrane transporter activity"/>
    <property type="evidence" value="ECO:0007669"/>
    <property type="project" value="InterPro"/>
</dbReference>
<dbReference type="PRINTS" id="PR01036">
    <property type="entry name" value="TCRTETB"/>
</dbReference>
<sequence length="534" mass="57886">MPPISTTDSDNKPIRRVKYKRGLILLALQASLFLSALDGTIVSTSLPRIGSDFNEFTIALWVANAYNLAYGAFLPLFGSCNDIFGRKCTLLAGIGFFLVGSVLCGVASSMIMLIICRSIAGIGASAIYSAVFVIISEMAPLDKRGSYHGLINAVYAMASIFGPLVGVGICLRRELLTLTYLLRTHTHTGRFHRLSQLAMVLLYQYDMDTPKSIDYAGILLLIPSVTLFLLALNFGGSMYPWQSIEVLVPLVLSVVFCCGFIVIECKFAHNPILPPRLFKNQSIVATLLTDWMFGTCMFAFVFNFPLYLQVIQGNSAMWSGIHLIPMQLAICISSTVAGLLISISKSYRPGLWIGMVLLGCLIGLIAIFGITTPYYLIYIVTVIGGIGLGALFSSTIISLQAAAEPKDISTVTCLNHLIIVLGGSVGLAIANSVLTARLIADLPSAVPFEYIQPIVKSSLFVRQGLPPQYQEAALQVYSQSLRMVWYSMMPFAVVGLISSAFVKHCNLQSTDSSQLNNTGTDTPKCNDEIINATA</sequence>
<feature type="transmembrane region" description="Helical" evidence="5">
    <location>
        <begin position="350"/>
        <end position="370"/>
    </location>
</feature>
<dbReference type="InterPro" id="IPR036259">
    <property type="entry name" value="MFS_trans_sf"/>
</dbReference>
<dbReference type="PROSITE" id="PS50850">
    <property type="entry name" value="MFS"/>
    <property type="match status" value="1"/>
</dbReference>
<dbReference type="Gene3D" id="1.20.1250.20">
    <property type="entry name" value="MFS general substrate transporter like domains"/>
    <property type="match status" value="1"/>
</dbReference>
<organism evidence="7">
    <name type="scientific">Absidia glauca</name>
    <name type="common">Pin mould</name>
    <dbReference type="NCBI Taxonomy" id="4829"/>
    <lineage>
        <taxon>Eukaryota</taxon>
        <taxon>Fungi</taxon>
        <taxon>Fungi incertae sedis</taxon>
        <taxon>Mucoromycota</taxon>
        <taxon>Mucoromycotina</taxon>
        <taxon>Mucoromycetes</taxon>
        <taxon>Mucorales</taxon>
        <taxon>Cunninghamellaceae</taxon>
        <taxon>Absidia</taxon>
    </lineage>
</organism>
<feature type="domain" description="Major facilitator superfamily (MFS) profile" evidence="6">
    <location>
        <begin position="24"/>
        <end position="507"/>
    </location>
</feature>
<evidence type="ECO:0000259" key="6">
    <source>
        <dbReference type="PROSITE" id="PS50850"/>
    </source>
</evidence>
<evidence type="ECO:0000313" key="8">
    <source>
        <dbReference type="Proteomes" id="UP000078561"/>
    </source>
</evidence>
<dbReference type="GO" id="GO:0005886">
    <property type="term" value="C:plasma membrane"/>
    <property type="evidence" value="ECO:0007669"/>
    <property type="project" value="TreeGrafter"/>
</dbReference>
<feature type="transmembrane region" description="Helical" evidence="5">
    <location>
        <begin position="283"/>
        <end position="304"/>
    </location>
</feature>
<dbReference type="InParanoid" id="A0A163KCA1"/>
<feature type="transmembrane region" description="Helical" evidence="5">
    <location>
        <begin position="483"/>
        <end position="502"/>
    </location>
</feature>
<dbReference type="Proteomes" id="UP000078561">
    <property type="component" value="Unassembled WGS sequence"/>
</dbReference>
<dbReference type="InterPro" id="IPR011701">
    <property type="entry name" value="MFS"/>
</dbReference>
<keyword evidence="2 5" id="KW-0812">Transmembrane</keyword>
<feature type="transmembrane region" description="Helical" evidence="5">
    <location>
        <begin position="417"/>
        <end position="440"/>
    </location>
</feature>
<feature type="transmembrane region" description="Helical" evidence="5">
    <location>
        <begin position="22"/>
        <end position="46"/>
    </location>
</feature>
<dbReference type="STRING" id="4829.A0A163KCA1"/>
<feature type="transmembrane region" description="Helical" evidence="5">
    <location>
        <begin position="58"/>
        <end position="78"/>
    </location>
</feature>
<dbReference type="PANTHER" id="PTHR23501">
    <property type="entry name" value="MAJOR FACILITATOR SUPERFAMILY"/>
    <property type="match status" value="1"/>
</dbReference>
<dbReference type="PANTHER" id="PTHR23501:SF102">
    <property type="entry name" value="DRUG TRANSPORTER, PUTATIVE (AFU_ORTHOLOGUE AFUA_3G08530)-RELATED"/>
    <property type="match status" value="1"/>
</dbReference>
<dbReference type="SUPFAM" id="SSF103473">
    <property type="entry name" value="MFS general substrate transporter"/>
    <property type="match status" value="1"/>
</dbReference>
<feature type="transmembrane region" description="Helical" evidence="5">
    <location>
        <begin position="376"/>
        <end position="397"/>
    </location>
</feature>
<name>A0A163KCA1_ABSGL</name>
<evidence type="ECO:0000256" key="2">
    <source>
        <dbReference type="ARBA" id="ARBA00022692"/>
    </source>
</evidence>
<feature type="transmembrane region" description="Helical" evidence="5">
    <location>
        <begin position="324"/>
        <end position="343"/>
    </location>
</feature>
<evidence type="ECO:0000256" key="5">
    <source>
        <dbReference type="SAM" id="Phobius"/>
    </source>
</evidence>
<feature type="transmembrane region" description="Helical" evidence="5">
    <location>
        <begin position="212"/>
        <end position="234"/>
    </location>
</feature>
<dbReference type="OrthoDB" id="10021397at2759"/>
<dbReference type="AlphaFoldDB" id="A0A163KCA1"/>
<dbReference type="Gene3D" id="1.20.1720.10">
    <property type="entry name" value="Multidrug resistance protein D"/>
    <property type="match status" value="1"/>
</dbReference>
<keyword evidence="3 5" id="KW-1133">Transmembrane helix</keyword>
<feature type="transmembrane region" description="Helical" evidence="5">
    <location>
        <begin position="90"/>
        <end position="113"/>
    </location>
</feature>
<gene>
    <name evidence="7" type="primary">ABSGL_12792.1 scaffold 13517</name>
</gene>
<comment type="subcellular location">
    <subcellularLocation>
        <location evidence="1">Membrane</location>
        <topology evidence="1">Multi-pass membrane protein</topology>
    </subcellularLocation>
</comment>
<evidence type="ECO:0000313" key="7">
    <source>
        <dbReference type="EMBL" id="SAM07153.1"/>
    </source>
</evidence>
<reference evidence="7" key="1">
    <citation type="submission" date="2016-04" db="EMBL/GenBank/DDBJ databases">
        <authorList>
            <person name="Evans L.H."/>
            <person name="Alamgir A."/>
            <person name="Owens N."/>
            <person name="Weber N.D."/>
            <person name="Virtaneva K."/>
            <person name="Barbian K."/>
            <person name="Babar A."/>
            <person name="Rosenke K."/>
        </authorList>
    </citation>
    <scope>NUCLEOTIDE SEQUENCE [LARGE SCALE GENOMIC DNA]</scope>
    <source>
        <strain evidence="7">CBS 101.48</strain>
    </source>
</reference>
<feature type="transmembrane region" description="Helical" evidence="5">
    <location>
        <begin position="150"/>
        <end position="169"/>
    </location>
</feature>
<evidence type="ECO:0000256" key="3">
    <source>
        <dbReference type="ARBA" id="ARBA00022989"/>
    </source>
</evidence>
<evidence type="ECO:0000256" key="4">
    <source>
        <dbReference type="ARBA" id="ARBA00023136"/>
    </source>
</evidence>
<dbReference type="FunCoup" id="A0A163KCA1">
    <property type="interactions" value="37"/>
</dbReference>
<dbReference type="EMBL" id="LT554730">
    <property type="protein sequence ID" value="SAM07153.1"/>
    <property type="molecule type" value="Genomic_DNA"/>
</dbReference>
<dbReference type="InterPro" id="IPR020846">
    <property type="entry name" value="MFS_dom"/>
</dbReference>
<feature type="transmembrane region" description="Helical" evidence="5">
    <location>
        <begin position="246"/>
        <end position="263"/>
    </location>
</feature>
<proteinExistence type="predicted"/>
<keyword evidence="8" id="KW-1185">Reference proteome</keyword>
<keyword evidence="4 5" id="KW-0472">Membrane</keyword>
<protein>
    <recommendedName>
        <fullName evidence="6">Major facilitator superfamily (MFS) profile domain-containing protein</fullName>
    </recommendedName>
</protein>
<dbReference type="OMA" id="FIVIECK"/>
<dbReference type="Pfam" id="PF07690">
    <property type="entry name" value="MFS_1"/>
    <property type="match status" value="1"/>
</dbReference>
<evidence type="ECO:0000256" key="1">
    <source>
        <dbReference type="ARBA" id="ARBA00004141"/>
    </source>
</evidence>